<proteinExistence type="predicted"/>
<sequence length="103" mass="12403">MIGVNCDIRRPHPLWYRRMKLGCFILALEVKERVVNRVIFEISLRINATFNREHWCDGIQFQSVYTLLQHFIHSNNKGIQYIYHQKRNSCSNCYSSDNQNRQK</sequence>
<dbReference type="Proteomes" id="UP001443914">
    <property type="component" value="Unassembled WGS sequence"/>
</dbReference>
<comment type="caution">
    <text evidence="1">The sequence shown here is derived from an EMBL/GenBank/DDBJ whole genome shotgun (WGS) entry which is preliminary data.</text>
</comment>
<evidence type="ECO:0000313" key="1">
    <source>
        <dbReference type="EMBL" id="KAK9726886.1"/>
    </source>
</evidence>
<reference evidence="1" key="1">
    <citation type="submission" date="2024-03" db="EMBL/GenBank/DDBJ databases">
        <title>WGS assembly of Saponaria officinalis var. Norfolk2.</title>
        <authorList>
            <person name="Jenkins J."/>
            <person name="Shu S."/>
            <person name="Grimwood J."/>
            <person name="Barry K."/>
            <person name="Goodstein D."/>
            <person name="Schmutz J."/>
            <person name="Leebens-Mack J."/>
            <person name="Osbourn A."/>
        </authorList>
    </citation>
    <scope>NUCLEOTIDE SEQUENCE [LARGE SCALE GENOMIC DNA]</scope>
    <source>
        <strain evidence="1">JIC</strain>
    </source>
</reference>
<organism evidence="1 2">
    <name type="scientific">Saponaria officinalis</name>
    <name type="common">Common soapwort</name>
    <name type="synonym">Lychnis saponaria</name>
    <dbReference type="NCBI Taxonomy" id="3572"/>
    <lineage>
        <taxon>Eukaryota</taxon>
        <taxon>Viridiplantae</taxon>
        <taxon>Streptophyta</taxon>
        <taxon>Embryophyta</taxon>
        <taxon>Tracheophyta</taxon>
        <taxon>Spermatophyta</taxon>
        <taxon>Magnoliopsida</taxon>
        <taxon>eudicotyledons</taxon>
        <taxon>Gunneridae</taxon>
        <taxon>Pentapetalae</taxon>
        <taxon>Caryophyllales</taxon>
        <taxon>Caryophyllaceae</taxon>
        <taxon>Caryophylleae</taxon>
        <taxon>Saponaria</taxon>
    </lineage>
</organism>
<dbReference type="EMBL" id="JBDFQZ010000005">
    <property type="protein sequence ID" value="KAK9726886.1"/>
    <property type="molecule type" value="Genomic_DNA"/>
</dbReference>
<keyword evidence="2" id="KW-1185">Reference proteome</keyword>
<accession>A0AAW1KW21</accession>
<gene>
    <name evidence="1" type="ORF">RND81_05G243600</name>
</gene>
<name>A0AAW1KW21_SAPOF</name>
<dbReference type="AlphaFoldDB" id="A0AAW1KW21"/>
<protein>
    <submittedName>
        <fullName evidence="1">Uncharacterized protein</fullName>
    </submittedName>
</protein>
<evidence type="ECO:0000313" key="2">
    <source>
        <dbReference type="Proteomes" id="UP001443914"/>
    </source>
</evidence>